<name>A0AAD4UCD9_OVIAM</name>
<keyword evidence="2" id="KW-0813">Transport</keyword>
<feature type="region of interest" description="Disordered" evidence="12">
    <location>
        <begin position="69"/>
        <end position="106"/>
    </location>
</feature>
<comment type="caution">
    <text evidence="15">The sequence shown here is derived from an EMBL/GenBank/DDBJ whole genome shotgun (WGS) entry which is preliminary data.</text>
</comment>
<dbReference type="PANTHER" id="PTHR14256">
    <property type="entry name" value="NADH-UBIQUINONE OXIDOREDUCTASE MLRQ SUBUNIT"/>
    <property type="match status" value="1"/>
</dbReference>
<evidence type="ECO:0000256" key="2">
    <source>
        <dbReference type="ARBA" id="ARBA00022448"/>
    </source>
</evidence>
<dbReference type="PANTHER" id="PTHR14256:SF4">
    <property type="entry name" value="CYTOCHROME C OXIDASE SUBUNIT NDUFA4"/>
    <property type="match status" value="1"/>
</dbReference>
<keyword evidence="3" id="KW-0679">Respiratory chain</keyword>
<comment type="similarity">
    <text evidence="10">Belongs to the complex IV NDUFA4 subunit family.</text>
</comment>
<evidence type="ECO:0000313" key="16">
    <source>
        <dbReference type="Proteomes" id="UP001214576"/>
    </source>
</evidence>
<evidence type="ECO:0000256" key="8">
    <source>
        <dbReference type="ARBA" id="ARBA00023128"/>
    </source>
</evidence>
<evidence type="ECO:0000256" key="5">
    <source>
        <dbReference type="ARBA" id="ARBA00022792"/>
    </source>
</evidence>
<reference evidence="15" key="1">
    <citation type="submission" date="2022-03" db="EMBL/GenBank/DDBJ databases">
        <title>Genomic analyses of argali, domestic sheep and their hybrids provide insights into chromosomal evolution, heterosis and genetic basis of agronomic traits.</title>
        <authorList>
            <person name="Li M."/>
        </authorList>
    </citation>
    <scope>NUCLEOTIDE SEQUENCE</scope>
    <source>
        <strain evidence="15">CAU-MHL-2022a</strain>
        <tissue evidence="15">Skin</tissue>
    </source>
</reference>
<organism evidence="15 16">
    <name type="scientific">Ovis ammon polii</name>
    <dbReference type="NCBI Taxonomy" id="230172"/>
    <lineage>
        <taxon>Eukaryota</taxon>
        <taxon>Metazoa</taxon>
        <taxon>Chordata</taxon>
        <taxon>Craniata</taxon>
        <taxon>Vertebrata</taxon>
        <taxon>Euteleostomi</taxon>
        <taxon>Mammalia</taxon>
        <taxon>Eutheria</taxon>
        <taxon>Laurasiatheria</taxon>
        <taxon>Artiodactyla</taxon>
        <taxon>Ruminantia</taxon>
        <taxon>Pecora</taxon>
        <taxon>Bovidae</taxon>
        <taxon>Caprinae</taxon>
        <taxon>Ovis</taxon>
    </lineage>
</organism>
<dbReference type="InterPro" id="IPR010530">
    <property type="entry name" value="B12D"/>
</dbReference>
<gene>
    <name evidence="15" type="ORF">MG293_006681</name>
</gene>
<evidence type="ECO:0000256" key="13">
    <source>
        <dbReference type="SAM" id="Phobius"/>
    </source>
</evidence>
<sequence length="134" mass="14980">MLRQIIGQAKRHPSLIPLFIFIGAGGTGAALYVMRLALFNPDVSWDRKNNPEPWNKLGPNDQYKSLRQLEEPEETEMEEQAAAGKAVTKEELQAERTAPAPEFTATHPEVVGWSKGVQVPSLPIQQFPIEDWST</sequence>
<evidence type="ECO:0000256" key="7">
    <source>
        <dbReference type="ARBA" id="ARBA00022989"/>
    </source>
</evidence>
<feature type="transmembrane region" description="Helical" evidence="13">
    <location>
        <begin position="15"/>
        <end position="38"/>
    </location>
</feature>
<evidence type="ECO:0000256" key="11">
    <source>
        <dbReference type="ARBA" id="ARBA00041121"/>
    </source>
</evidence>
<keyword evidence="9 13" id="KW-0472">Membrane</keyword>
<evidence type="ECO:0000256" key="3">
    <source>
        <dbReference type="ARBA" id="ARBA00022660"/>
    </source>
</evidence>
<keyword evidence="16" id="KW-1185">Reference proteome</keyword>
<comment type="subcellular location">
    <subcellularLocation>
        <location evidence="1">Mitochondrion inner membrane</location>
        <topology evidence="1">Single-pass membrane protein</topology>
    </subcellularLocation>
</comment>
<dbReference type="GO" id="GO:0005743">
    <property type="term" value="C:mitochondrial inner membrane"/>
    <property type="evidence" value="ECO:0007669"/>
    <property type="project" value="UniProtKB-SubCell"/>
</dbReference>
<evidence type="ECO:0000256" key="6">
    <source>
        <dbReference type="ARBA" id="ARBA00022982"/>
    </source>
</evidence>
<accession>A0AAD4UCD9</accession>
<dbReference type="Proteomes" id="UP001214576">
    <property type="component" value="Unassembled WGS sequence"/>
</dbReference>
<evidence type="ECO:0000256" key="12">
    <source>
        <dbReference type="SAM" id="MobiDB-lite"/>
    </source>
</evidence>
<evidence type="ECO:0000256" key="4">
    <source>
        <dbReference type="ARBA" id="ARBA00022692"/>
    </source>
</evidence>
<evidence type="ECO:0000256" key="9">
    <source>
        <dbReference type="ARBA" id="ARBA00023136"/>
    </source>
</evidence>
<proteinExistence type="inferred from homology"/>
<evidence type="ECO:0000256" key="1">
    <source>
        <dbReference type="ARBA" id="ARBA00004434"/>
    </source>
</evidence>
<keyword evidence="5" id="KW-0999">Mitochondrion inner membrane</keyword>
<keyword evidence="7 13" id="KW-1133">Transmembrane helix</keyword>
<dbReference type="InterPro" id="IPR032281">
    <property type="entry name" value="Ribosomal_uS2_C"/>
</dbReference>
<feature type="domain" description="Small ribosomal subunit protein uS2 C-terminal" evidence="14">
    <location>
        <begin position="71"/>
        <end position="129"/>
    </location>
</feature>
<protein>
    <recommendedName>
        <fullName evidence="11">Cytochrome c oxidase subunit NDUFA4</fullName>
    </recommendedName>
</protein>
<keyword evidence="8" id="KW-0496">Mitochondrion</keyword>
<evidence type="ECO:0000313" key="15">
    <source>
        <dbReference type="EMBL" id="KAI4543887.1"/>
    </source>
</evidence>
<dbReference type="AlphaFoldDB" id="A0AAD4UCD9"/>
<dbReference type="EMBL" id="JAKZEL010000005">
    <property type="protein sequence ID" value="KAI4543887.1"/>
    <property type="molecule type" value="Genomic_DNA"/>
</dbReference>
<dbReference type="Pfam" id="PF06522">
    <property type="entry name" value="B12D"/>
    <property type="match status" value="1"/>
</dbReference>
<dbReference type="Pfam" id="PF16122">
    <property type="entry name" value="40S_SA_C"/>
    <property type="match status" value="1"/>
</dbReference>
<evidence type="ECO:0000259" key="14">
    <source>
        <dbReference type="Pfam" id="PF16122"/>
    </source>
</evidence>
<evidence type="ECO:0000256" key="10">
    <source>
        <dbReference type="ARBA" id="ARBA00038186"/>
    </source>
</evidence>
<keyword evidence="4 13" id="KW-0812">Transmembrane</keyword>
<keyword evidence="6" id="KW-0249">Electron transport</keyword>